<evidence type="ECO:0000256" key="3">
    <source>
        <dbReference type="SAM" id="MobiDB-lite"/>
    </source>
</evidence>
<name>A0A1S6LVJ1_9VIRU</name>
<sequence>MPRKASGPAPRRKVTSRSYKPTAASGMVRSYGSLRGHGAYTYAKPGPWGRYGRAIGSSVGGVFGGGIAGPVGRALGSVAGGKLGSYAHYIGKIFGSGDYVTSPNQVKYNVLVNESQIPQFSSNSSKNTVRIRHREFLGDIISSGTAGAFQIQSYSLNPGLASFVPWLSQVCGSTFQQYRNNGVVFEFRSMSGDALTSANTALGSVVIATDYDSADNAFTSKSQMENTEFGVSCKPSSCMIHAIECARSQTTATELYVRAGNNPANTDIRLYDWGKTYVATVGFQGTSVNCGELWVSYDITLFKAIQQPPGYLIPSFHMNLAGTNAATPLLPDTSVNATQPVFDTIGIVSKSNTSIVLPLNIPVNSNWMVLLAVRGASTASVVAPIISSSNGLVTGWGVGGNKGFINNGSSEFDAPHTAATSTTCIYTYIFTYNGNGTPAALPTLSFGVAGTYPGTPQGGDLVITMVNGNIA</sequence>
<dbReference type="EMBL" id="KX388512">
    <property type="protein sequence ID" value="AQU11750.1"/>
    <property type="molecule type" value="Genomic_DNA"/>
</dbReference>
<evidence type="ECO:0000256" key="1">
    <source>
        <dbReference type="ARBA" id="ARBA00007446"/>
    </source>
</evidence>
<proteinExistence type="inferred from homology"/>
<dbReference type="GO" id="GO:0005198">
    <property type="term" value="F:structural molecule activity"/>
    <property type="evidence" value="ECO:0007669"/>
    <property type="project" value="InterPro"/>
</dbReference>
<comment type="similarity">
    <text evidence="1">Belongs to the icosahedral plant coat protein family.</text>
</comment>
<feature type="region of interest" description="Disordered" evidence="3">
    <location>
        <begin position="1"/>
        <end position="22"/>
    </location>
</feature>
<feature type="domain" description="Icosahedral viral capsid protein S" evidence="4">
    <location>
        <begin position="116"/>
        <end position="306"/>
    </location>
</feature>
<reference evidence="5" key="1">
    <citation type="journal article" date="2016" name="Virus Evol.">
        <title>Diversity and comparative genomics of chimeric viruses in Sphagnum-dominated peatlands.</title>
        <authorList>
            <person name="Quaiser A."/>
            <person name="Krupovic M."/>
            <person name="Dufresne A."/>
            <person name="Francez A.J."/>
            <person name="Roux S."/>
        </authorList>
    </citation>
    <scope>NUCLEOTIDE SEQUENCE</scope>
    <source>
        <strain evidence="5">CRUV-33-F</strain>
    </source>
</reference>
<dbReference type="GO" id="GO:0019028">
    <property type="term" value="C:viral capsid"/>
    <property type="evidence" value="ECO:0007669"/>
    <property type="project" value="UniProtKB-KW"/>
</dbReference>
<evidence type="ECO:0000313" key="5">
    <source>
        <dbReference type="EMBL" id="AQU11750.1"/>
    </source>
</evidence>
<dbReference type="InterPro" id="IPR000937">
    <property type="entry name" value="Capsid_prot_S-dom_vir"/>
</dbReference>
<accession>A0A1S6LVJ1</accession>
<evidence type="ECO:0000256" key="2">
    <source>
        <dbReference type="ARBA" id="ARBA00022561"/>
    </source>
</evidence>
<keyword evidence="2" id="KW-0946">Virion</keyword>
<protein>
    <submittedName>
        <fullName evidence="5">Capsid protein</fullName>
    </submittedName>
</protein>
<evidence type="ECO:0000259" key="4">
    <source>
        <dbReference type="Pfam" id="PF00729"/>
    </source>
</evidence>
<keyword evidence="2" id="KW-0167">Capsid protein</keyword>
<organism evidence="5">
    <name type="scientific">Cruciviridae sp</name>
    <dbReference type="NCBI Taxonomy" id="1955495"/>
    <lineage>
        <taxon>Viruses</taxon>
        <taxon>Cruciviruses</taxon>
    </lineage>
</organism>
<dbReference type="Gene3D" id="2.60.120.20">
    <property type="match status" value="1"/>
</dbReference>
<dbReference type="Pfam" id="PF00729">
    <property type="entry name" value="Viral_coat"/>
    <property type="match status" value="1"/>
</dbReference>
<dbReference type="SUPFAM" id="SSF88633">
    <property type="entry name" value="Positive stranded ssRNA viruses"/>
    <property type="match status" value="1"/>
</dbReference>
<dbReference type="InterPro" id="IPR029053">
    <property type="entry name" value="Viral_coat"/>
</dbReference>